<dbReference type="GO" id="GO:0000028">
    <property type="term" value="P:ribosomal small subunit assembly"/>
    <property type="evidence" value="ECO:0007669"/>
    <property type="project" value="TreeGrafter"/>
</dbReference>
<keyword evidence="1 3" id="KW-0963">Cytoplasm</keyword>
<dbReference type="Pfam" id="PF02576">
    <property type="entry name" value="RimP_N"/>
    <property type="match status" value="1"/>
</dbReference>
<comment type="function">
    <text evidence="3">Required for maturation of 30S ribosomal subunits.</text>
</comment>
<dbReference type="Gene3D" id="3.30.300.70">
    <property type="entry name" value="RimP-like superfamily, N-terminal"/>
    <property type="match status" value="1"/>
</dbReference>
<protein>
    <recommendedName>
        <fullName evidence="3">Ribosome maturation factor RimP</fullName>
    </recommendedName>
</protein>
<evidence type="ECO:0000256" key="2">
    <source>
        <dbReference type="ARBA" id="ARBA00022517"/>
    </source>
</evidence>
<dbReference type="GO" id="GO:0005829">
    <property type="term" value="C:cytosol"/>
    <property type="evidence" value="ECO:0007669"/>
    <property type="project" value="TreeGrafter"/>
</dbReference>
<dbReference type="OrthoDB" id="9805006at2"/>
<dbReference type="AlphaFoldDB" id="A0A2L1GRK5"/>
<dbReference type="KEGG" id="deo:CAY53_09625"/>
<feature type="domain" description="Ribosome maturation factor RimP C-terminal" evidence="5">
    <location>
        <begin position="102"/>
        <end position="165"/>
    </location>
</feature>
<evidence type="ECO:0000256" key="1">
    <source>
        <dbReference type="ARBA" id="ARBA00022490"/>
    </source>
</evidence>
<keyword evidence="2 3" id="KW-0690">Ribosome biogenesis</keyword>
<dbReference type="Pfam" id="PF17384">
    <property type="entry name" value="DUF150_C"/>
    <property type="match status" value="1"/>
</dbReference>
<accession>A0A2L1GRK5</accession>
<dbReference type="InterPro" id="IPR003728">
    <property type="entry name" value="Ribosome_maturation_RimP"/>
</dbReference>
<comment type="subcellular location">
    <subcellularLocation>
        <location evidence="3">Cytoplasm</location>
    </subcellularLocation>
</comment>
<dbReference type="InterPro" id="IPR035956">
    <property type="entry name" value="RimP_N_sf"/>
</dbReference>
<evidence type="ECO:0000313" key="6">
    <source>
        <dbReference type="EMBL" id="AVD72325.1"/>
    </source>
</evidence>
<dbReference type="SUPFAM" id="SSF74942">
    <property type="entry name" value="YhbC-like, C-terminal domain"/>
    <property type="match status" value="1"/>
</dbReference>
<dbReference type="CDD" id="cd01734">
    <property type="entry name" value="YlxS_C"/>
    <property type="match status" value="1"/>
</dbReference>
<comment type="similarity">
    <text evidence="3">Belongs to the RimP family.</text>
</comment>
<dbReference type="SUPFAM" id="SSF75420">
    <property type="entry name" value="YhbC-like, N-terminal domain"/>
    <property type="match status" value="1"/>
</dbReference>
<dbReference type="InterPro" id="IPR028998">
    <property type="entry name" value="RimP_C"/>
</dbReference>
<reference evidence="6 7" key="1">
    <citation type="journal article" date="2018" name="MBio">
        <title>Insights into the evolution of host association through the isolation and characterization of a novel human periodontal pathobiont, Desulfobulbus oralis.</title>
        <authorList>
            <person name="Cross K.L."/>
            <person name="Chirania P."/>
            <person name="Xiong W."/>
            <person name="Beall C.J."/>
            <person name="Elkins J.G."/>
            <person name="Giannone R.J."/>
            <person name="Griffen A.L."/>
            <person name="Guss A.M."/>
            <person name="Hettich R.L."/>
            <person name="Joshi S.S."/>
            <person name="Mokrzan E.M."/>
            <person name="Martin R.K."/>
            <person name="Zhulin I.B."/>
            <person name="Leys E.J."/>
            <person name="Podar M."/>
        </authorList>
    </citation>
    <scope>NUCLEOTIDE SEQUENCE [LARGE SCALE GENOMIC DNA]</scope>
    <source>
        <strain evidence="6 7">ORNL</strain>
    </source>
</reference>
<gene>
    <name evidence="3" type="primary">rimP</name>
    <name evidence="6" type="ORF">CAY53_09625</name>
</gene>
<name>A0A2L1GRK5_9BACT</name>
<dbReference type="GO" id="GO:0006412">
    <property type="term" value="P:translation"/>
    <property type="evidence" value="ECO:0007669"/>
    <property type="project" value="TreeGrafter"/>
</dbReference>
<organism evidence="6 7">
    <name type="scientific">Desulfobulbus oralis</name>
    <dbReference type="NCBI Taxonomy" id="1986146"/>
    <lineage>
        <taxon>Bacteria</taxon>
        <taxon>Pseudomonadati</taxon>
        <taxon>Thermodesulfobacteriota</taxon>
        <taxon>Desulfobulbia</taxon>
        <taxon>Desulfobulbales</taxon>
        <taxon>Desulfobulbaceae</taxon>
        <taxon>Desulfobulbus</taxon>
    </lineage>
</organism>
<dbReference type="InterPro" id="IPR028989">
    <property type="entry name" value="RimP_N"/>
</dbReference>
<proteinExistence type="inferred from homology"/>
<dbReference type="EMBL" id="CP021255">
    <property type="protein sequence ID" value="AVD72325.1"/>
    <property type="molecule type" value="Genomic_DNA"/>
</dbReference>
<evidence type="ECO:0000313" key="7">
    <source>
        <dbReference type="Proteomes" id="UP000239867"/>
    </source>
</evidence>
<dbReference type="PANTHER" id="PTHR33867:SF1">
    <property type="entry name" value="RIBOSOME MATURATION FACTOR RIMP"/>
    <property type="match status" value="1"/>
</dbReference>
<dbReference type="FunFam" id="3.30.300.70:FF:000001">
    <property type="entry name" value="Ribosome maturation factor RimP"/>
    <property type="match status" value="1"/>
</dbReference>
<feature type="domain" description="Ribosome maturation factor RimP N-terminal" evidence="4">
    <location>
        <begin position="29"/>
        <end position="99"/>
    </location>
</feature>
<evidence type="ECO:0000256" key="3">
    <source>
        <dbReference type="HAMAP-Rule" id="MF_01077"/>
    </source>
</evidence>
<dbReference type="HAMAP" id="MF_01077">
    <property type="entry name" value="RimP"/>
    <property type="match status" value="1"/>
</dbReference>
<keyword evidence="7" id="KW-1185">Reference proteome</keyword>
<dbReference type="InterPro" id="IPR036847">
    <property type="entry name" value="RimP_C_sf"/>
</dbReference>
<sequence>METGVEDQGQAVQANVSDPLVSRIAAQAGPLVAALGMELVETQFRLEGQRWVLRFFIDRAGGVTVDDCAAVSRRLDDWLEEEALIRHAYTLEVSSPGLERPLRKPEDFVRFAGRRVRLRLHRDEGQGKTLTGTLLGLENGEIALLMDNKEKLGLRMEQIARARLTLD</sequence>
<dbReference type="Proteomes" id="UP000239867">
    <property type="component" value="Chromosome"/>
</dbReference>
<evidence type="ECO:0000259" key="5">
    <source>
        <dbReference type="Pfam" id="PF17384"/>
    </source>
</evidence>
<dbReference type="PANTHER" id="PTHR33867">
    <property type="entry name" value="RIBOSOME MATURATION FACTOR RIMP"/>
    <property type="match status" value="1"/>
</dbReference>
<evidence type="ECO:0000259" key="4">
    <source>
        <dbReference type="Pfam" id="PF02576"/>
    </source>
</evidence>
<dbReference type="Gene3D" id="2.30.30.180">
    <property type="entry name" value="Ribosome maturation factor RimP, C-terminal domain"/>
    <property type="match status" value="1"/>
</dbReference>